<keyword evidence="3" id="KW-1185">Reference proteome</keyword>
<proteinExistence type="predicted"/>
<feature type="compositionally biased region" description="Basic and acidic residues" evidence="1">
    <location>
        <begin position="39"/>
        <end position="59"/>
    </location>
</feature>
<dbReference type="EMBL" id="QUNS01000009">
    <property type="protein sequence ID" value="REH45812.1"/>
    <property type="molecule type" value="Genomic_DNA"/>
</dbReference>
<sequence>MKRVILSVFVVGALLATSCKNTKEEAKDAVETVEKATEEAKEAATKATEEAKEATEEAAKAVGSTIEGVEIPEFEDPKVGEYLQSYAEYAKTYIDAKGDVVKNSELAQKGVELAKKSQDILGNLSQEDAVKFSEVMTAIQSKMAPAQ</sequence>
<dbReference type="RefSeq" id="WP_115902002.1">
    <property type="nucleotide sequence ID" value="NZ_QUNS01000009.1"/>
</dbReference>
<organism evidence="2 3">
    <name type="scientific">Tenacibaculum gallaicum</name>
    <dbReference type="NCBI Taxonomy" id="561505"/>
    <lineage>
        <taxon>Bacteria</taxon>
        <taxon>Pseudomonadati</taxon>
        <taxon>Bacteroidota</taxon>
        <taxon>Flavobacteriia</taxon>
        <taxon>Flavobacteriales</taxon>
        <taxon>Flavobacteriaceae</taxon>
        <taxon>Tenacibaculum</taxon>
    </lineage>
</organism>
<dbReference type="Proteomes" id="UP000256884">
    <property type="component" value="Unassembled WGS sequence"/>
</dbReference>
<evidence type="ECO:0000313" key="2">
    <source>
        <dbReference type="EMBL" id="REH45812.1"/>
    </source>
</evidence>
<accession>A0A3E0HHF6</accession>
<feature type="region of interest" description="Disordered" evidence="1">
    <location>
        <begin position="39"/>
        <end position="63"/>
    </location>
</feature>
<evidence type="ECO:0000256" key="1">
    <source>
        <dbReference type="SAM" id="MobiDB-lite"/>
    </source>
</evidence>
<dbReference type="OrthoDB" id="1203185at2"/>
<gene>
    <name evidence="2" type="ORF">C7448_10964</name>
</gene>
<evidence type="ECO:0008006" key="4">
    <source>
        <dbReference type="Google" id="ProtNLM"/>
    </source>
</evidence>
<dbReference type="PROSITE" id="PS51257">
    <property type="entry name" value="PROKAR_LIPOPROTEIN"/>
    <property type="match status" value="1"/>
</dbReference>
<protein>
    <recommendedName>
        <fullName evidence="4">Lipoprotein</fullName>
    </recommendedName>
</protein>
<name>A0A3E0HHF6_9FLAO</name>
<comment type="caution">
    <text evidence="2">The sequence shown here is derived from an EMBL/GenBank/DDBJ whole genome shotgun (WGS) entry which is preliminary data.</text>
</comment>
<dbReference type="AlphaFoldDB" id="A0A3E0HHF6"/>
<reference evidence="2 3" key="1">
    <citation type="submission" date="2018-08" db="EMBL/GenBank/DDBJ databases">
        <title>Genomic Encyclopedia of Type Strains, Phase IV (KMG-IV): sequencing the most valuable type-strain genomes for metagenomic binning, comparative biology and taxonomic classification.</title>
        <authorList>
            <person name="Goeker M."/>
        </authorList>
    </citation>
    <scope>NUCLEOTIDE SEQUENCE [LARGE SCALE GENOMIC DNA]</scope>
    <source>
        <strain evidence="2 3">DSM 18841</strain>
    </source>
</reference>
<evidence type="ECO:0000313" key="3">
    <source>
        <dbReference type="Proteomes" id="UP000256884"/>
    </source>
</evidence>